<evidence type="ECO:0000256" key="1">
    <source>
        <dbReference type="ARBA" id="ARBA00022553"/>
    </source>
</evidence>
<dbReference type="SUPFAM" id="SSF52172">
    <property type="entry name" value="CheY-like"/>
    <property type="match status" value="1"/>
</dbReference>
<dbReference type="InterPro" id="IPR011006">
    <property type="entry name" value="CheY-like_superfamily"/>
</dbReference>
<dbReference type="PANTHER" id="PTHR43214">
    <property type="entry name" value="TWO-COMPONENT RESPONSE REGULATOR"/>
    <property type="match status" value="1"/>
</dbReference>
<evidence type="ECO:0000313" key="5">
    <source>
        <dbReference type="EMBL" id="OIR13095.1"/>
    </source>
</evidence>
<dbReference type="SMART" id="SM00448">
    <property type="entry name" value="REC"/>
    <property type="match status" value="1"/>
</dbReference>
<gene>
    <name evidence="5" type="primary">degU_7</name>
    <name evidence="5" type="ORF">GALL_54790</name>
</gene>
<feature type="domain" description="HTH luxR-type" evidence="3">
    <location>
        <begin position="143"/>
        <end position="208"/>
    </location>
</feature>
<keyword evidence="2" id="KW-0238">DNA-binding</keyword>
<proteinExistence type="predicted"/>
<dbReference type="InterPro" id="IPR001789">
    <property type="entry name" value="Sig_transdc_resp-reg_receiver"/>
</dbReference>
<reference evidence="5" key="1">
    <citation type="submission" date="2016-10" db="EMBL/GenBank/DDBJ databases">
        <title>Sequence of Gallionella enrichment culture.</title>
        <authorList>
            <person name="Poehlein A."/>
            <person name="Muehling M."/>
            <person name="Daniel R."/>
        </authorList>
    </citation>
    <scope>NUCLEOTIDE SEQUENCE</scope>
</reference>
<dbReference type="PANTHER" id="PTHR43214:SF43">
    <property type="entry name" value="TWO-COMPONENT RESPONSE REGULATOR"/>
    <property type="match status" value="1"/>
</dbReference>
<protein>
    <submittedName>
        <fullName evidence="5">Transcriptional regulatory protein DegU</fullName>
    </submittedName>
</protein>
<sequence>MIKIGIADDHQLFLKSLSLMLQSFGNYTVVVEALNGKDLQEKMKQKNIVPDIMLLDVNMPQMDGYETALWLNKAYPDIKLVALSMNNNEDAIIMMIKAGCCSYLMKDTHPDELEIALNTINEKGYYNSDSTNINFRKLLQTENEKEVFSIAEHEKEFLKLACSDMRYKEIAQQMGLSERTIDGYRESLFLKFKVKSRVGLCLEAIRKKVISL</sequence>
<evidence type="ECO:0000259" key="3">
    <source>
        <dbReference type="PROSITE" id="PS50043"/>
    </source>
</evidence>
<accession>A0A1J5SX77</accession>
<dbReference type="GO" id="GO:0000160">
    <property type="term" value="P:phosphorelay signal transduction system"/>
    <property type="evidence" value="ECO:0007669"/>
    <property type="project" value="InterPro"/>
</dbReference>
<dbReference type="SMART" id="SM00421">
    <property type="entry name" value="HTH_LUXR"/>
    <property type="match status" value="1"/>
</dbReference>
<dbReference type="Gene3D" id="3.40.50.2300">
    <property type="match status" value="1"/>
</dbReference>
<dbReference type="SUPFAM" id="SSF46894">
    <property type="entry name" value="C-terminal effector domain of the bipartite response regulators"/>
    <property type="match status" value="1"/>
</dbReference>
<keyword evidence="1" id="KW-0597">Phosphoprotein</keyword>
<organism evidence="5">
    <name type="scientific">mine drainage metagenome</name>
    <dbReference type="NCBI Taxonomy" id="410659"/>
    <lineage>
        <taxon>unclassified sequences</taxon>
        <taxon>metagenomes</taxon>
        <taxon>ecological metagenomes</taxon>
    </lineage>
</organism>
<dbReference type="PROSITE" id="PS50043">
    <property type="entry name" value="HTH_LUXR_2"/>
    <property type="match status" value="1"/>
</dbReference>
<dbReference type="InterPro" id="IPR058245">
    <property type="entry name" value="NreC/VraR/RcsB-like_REC"/>
</dbReference>
<dbReference type="CDD" id="cd06170">
    <property type="entry name" value="LuxR_C_like"/>
    <property type="match status" value="1"/>
</dbReference>
<feature type="domain" description="Response regulatory" evidence="4">
    <location>
        <begin position="3"/>
        <end position="121"/>
    </location>
</feature>
<evidence type="ECO:0000256" key="2">
    <source>
        <dbReference type="ARBA" id="ARBA00023125"/>
    </source>
</evidence>
<dbReference type="InterPro" id="IPR016032">
    <property type="entry name" value="Sig_transdc_resp-reg_C-effctor"/>
</dbReference>
<dbReference type="InterPro" id="IPR000792">
    <property type="entry name" value="Tscrpt_reg_LuxR_C"/>
</dbReference>
<dbReference type="PROSITE" id="PS50110">
    <property type="entry name" value="RESPONSE_REGULATORY"/>
    <property type="match status" value="1"/>
</dbReference>
<dbReference type="Pfam" id="PF00072">
    <property type="entry name" value="Response_reg"/>
    <property type="match status" value="1"/>
</dbReference>
<dbReference type="Pfam" id="PF00196">
    <property type="entry name" value="GerE"/>
    <property type="match status" value="1"/>
</dbReference>
<dbReference type="CDD" id="cd17535">
    <property type="entry name" value="REC_NarL-like"/>
    <property type="match status" value="1"/>
</dbReference>
<dbReference type="AlphaFoldDB" id="A0A1J5SX77"/>
<dbReference type="GO" id="GO:0003677">
    <property type="term" value="F:DNA binding"/>
    <property type="evidence" value="ECO:0007669"/>
    <property type="project" value="UniProtKB-KW"/>
</dbReference>
<dbReference type="GO" id="GO:0006355">
    <property type="term" value="P:regulation of DNA-templated transcription"/>
    <property type="evidence" value="ECO:0007669"/>
    <property type="project" value="InterPro"/>
</dbReference>
<dbReference type="InterPro" id="IPR039420">
    <property type="entry name" value="WalR-like"/>
</dbReference>
<comment type="caution">
    <text evidence="5">The sequence shown here is derived from an EMBL/GenBank/DDBJ whole genome shotgun (WGS) entry which is preliminary data.</text>
</comment>
<dbReference type="PROSITE" id="PS00622">
    <property type="entry name" value="HTH_LUXR_1"/>
    <property type="match status" value="1"/>
</dbReference>
<dbReference type="EMBL" id="MLJW01000015">
    <property type="protein sequence ID" value="OIR13095.1"/>
    <property type="molecule type" value="Genomic_DNA"/>
</dbReference>
<evidence type="ECO:0000259" key="4">
    <source>
        <dbReference type="PROSITE" id="PS50110"/>
    </source>
</evidence>
<name>A0A1J5SX77_9ZZZZ</name>